<accession>A0A1V3XFQ2</accession>
<comment type="caution">
    <text evidence="1">The sequence shown here is derived from an EMBL/GenBank/DDBJ whole genome shotgun (WGS) entry which is preliminary data.</text>
</comment>
<proteinExistence type="predicted"/>
<gene>
    <name evidence="1" type="ORF">BZL29_3732</name>
</gene>
<sequence length="37" mass="3619">MVGAAAAAFWELKAEPIPSNVLAATASAAGCVVTNDT</sequence>
<name>A0A1V3XFQ2_MYCKA</name>
<dbReference type="Proteomes" id="UP000188532">
    <property type="component" value="Unassembled WGS sequence"/>
</dbReference>
<dbReference type="EMBL" id="MVBN01000003">
    <property type="protein sequence ID" value="OOK77271.1"/>
    <property type="molecule type" value="Genomic_DNA"/>
</dbReference>
<evidence type="ECO:0000313" key="1">
    <source>
        <dbReference type="EMBL" id="OOK77271.1"/>
    </source>
</evidence>
<organism evidence="1 2">
    <name type="scientific">Mycobacterium kansasii</name>
    <dbReference type="NCBI Taxonomy" id="1768"/>
    <lineage>
        <taxon>Bacteria</taxon>
        <taxon>Bacillati</taxon>
        <taxon>Actinomycetota</taxon>
        <taxon>Actinomycetes</taxon>
        <taxon>Mycobacteriales</taxon>
        <taxon>Mycobacteriaceae</taxon>
        <taxon>Mycobacterium</taxon>
    </lineage>
</organism>
<evidence type="ECO:0000313" key="2">
    <source>
        <dbReference type="Proteomes" id="UP000188532"/>
    </source>
</evidence>
<protein>
    <submittedName>
        <fullName evidence="1">Uncharacterized protein</fullName>
    </submittedName>
</protein>
<dbReference type="AlphaFoldDB" id="A0A1V3XFQ2"/>
<reference evidence="1 2" key="1">
    <citation type="submission" date="2017-02" db="EMBL/GenBank/DDBJ databases">
        <title>Complete genome sequences of Mycobacterium kansasii strains isolated from rhesus macaques.</title>
        <authorList>
            <person name="Panda A."/>
            <person name="Nagaraj S."/>
            <person name="Zhao X."/>
            <person name="Tettelin H."/>
            <person name="Detolla L.J."/>
        </authorList>
    </citation>
    <scope>NUCLEOTIDE SEQUENCE [LARGE SCALE GENOMIC DNA]</scope>
    <source>
        <strain evidence="1 2">11-3469</strain>
    </source>
</reference>